<evidence type="ECO:0000256" key="1">
    <source>
        <dbReference type="ARBA" id="ARBA00004651"/>
    </source>
</evidence>
<proteinExistence type="predicted"/>
<dbReference type="EMBL" id="JBEWLZ010000001">
    <property type="protein sequence ID" value="MET1488734.1"/>
    <property type="molecule type" value="Genomic_DNA"/>
</dbReference>
<evidence type="ECO:0000256" key="2">
    <source>
        <dbReference type="ARBA" id="ARBA00022475"/>
    </source>
</evidence>
<dbReference type="RefSeq" id="WP_345927113.1">
    <property type="nucleotide sequence ID" value="NZ_JBDIVF010000003.1"/>
</dbReference>
<evidence type="ECO:0000313" key="7">
    <source>
        <dbReference type="EMBL" id="MET1488734.1"/>
    </source>
</evidence>
<keyword evidence="2" id="KW-1003">Cell membrane</keyword>
<comment type="subcellular location">
    <subcellularLocation>
        <location evidence="1">Cell membrane</location>
        <topology evidence="1">Multi-pass membrane protein</topology>
    </subcellularLocation>
</comment>
<dbReference type="PANTHER" id="PTHR30086">
    <property type="entry name" value="ARGININE EXPORTER PROTEIN ARGO"/>
    <property type="match status" value="1"/>
</dbReference>
<name>A0ABV2CLG1_9RHOO</name>
<evidence type="ECO:0000256" key="3">
    <source>
        <dbReference type="ARBA" id="ARBA00022692"/>
    </source>
</evidence>
<evidence type="ECO:0000256" key="4">
    <source>
        <dbReference type="ARBA" id="ARBA00022989"/>
    </source>
</evidence>
<feature type="transmembrane region" description="Helical" evidence="6">
    <location>
        <begin position="44"/>
        <end position="67"/>
    </location>
</feature>
<dbReference type="PANTHER" id="PTHR30086:SF20">
    <property type="entry name" value="ARGININE EXPORTER PROTEIN ARGO-RELATED"/>
    <property type="match status" value="1"/>
</dbReference>
<protein>
    <submittedName>
        <fullName evidence="7">LysE family transporter</fullName>
    </submittedName>
</protein>
<keyword evidence="8" id="KW-1185">Reference proteome</keyword>
<dbReference type="InterPro" id="IPR001123">
    <property type="entry name" value="LeuE-type"/>
</dbReference>
<evidence type="ECO:0000256" key="6">
    <source>
        <dbReference type="SAM" id="Phobius"/>
    </source>
</evidence>
<gene>
    <name evidence="7" type="ORF">ABVT11_02760</name>
</gene>
<feature type="transmembrane region" description="Helical" evidence="6">
    <location>
        <begin position="74"/>
        <end position="92"/>
    </location>
</feature>
<feature type="transmembrane region" description="Helical" evidence="6">
    <location>
        <begin position="149"/>
        <end position="175"/>
    </location>
</feature>
<keyword evidence="4 6" id="KW-1133">Transmembrane helix</keyword>
<keyword evidence="3 6" id="KW-0812">Transmembrane</keyword>
<sequence>MELFTAILSIAFALALGAMSPGPSFVMVAQTSLALSRRDGLAAALGMGAGGVLFSSAALLGLLALLAAVPLLHIALKVLGGAYLLYLGYRIWRSAHQPLVLGDTSLQGQPTRVWRSFALGLSTQVSNPKTAVVYASVFASLLPVEAPPLVLIVLPIMIFVIETAWYSVVAVALSAPSPRARYLASKAWLDRTAGAIMSLLGIKLIFEAR</sequence>
<dbReference type="Proteomes" id="UP001548590">
    <property type="component" value="Unassembled WGS sequence"/>
</dbReference>
<comment type="caution">
    <text evidence="7">The sequence shown here is derived from an EMBL/GenBank/DDBJ whole genome shotgun (WGS) entry which is preliminary data.</text>
</comment>
<keyword evidence="5 6" id="KW-0472">Membrane</keyword>
<organism evidence="7 8">
    <name type="scientific">Uliginosibacterium paludis</name>
    <dbReference type="NCBI Taxonomy" id="1615952"/>
    <lineage>
        <taxon>Bacteria</taxon>
        <taxon>Pseudomonadati</taxon>
        <taxon>Pseudomonadota</taxon>
        <taxon>Betaproteobacteria</taxon>
        <taxon>Rhodocyclales</taxon>
        <taxon>Zoogloeaceae</taxon>
        <taxon>Uliginosibacterium</taxon>
    </lineage>
</organism>
<evidence type="ECO:0000256" key="5">
    <source>
        <dbReference type="ARBA" id="ARBA00023136"/>
    </source>
</evidence>
<accession>A0ABV2CLG1</accession>
<dbReference type="Pfam" id="PF01810">
    <property type="entry name" value="LysE"/>
    <property type="match status" value="1"/>
</dbReference>
<reference evidence="7 8" key="1">
    <citation type="submission" date="2024-07" db="EMBL/GenBank/DDBJ databases">
        <title>Uliginosibacterium paludis KCTC:42655.</title>
        <authorList>
            <person name="Kim M.K."/>
        </authorList>
    </citation>
    <scope>NUCLEOTIDE SEQUENCE [LARGE SCALE GENOMIC DNA]</scope>
    <source>
        <strain evidence="7 8">KCTC 42655</strain>
    </source>
</reference>
<evidence type="ECO:0000313" key="8">
    <source>
        <dbReference type="Proteomes" id="UP001548590"/>
    </source>
</evidence>